<gene>
    <name evidence="2" type="ORF">CPE01_04930</name>
</gene>
<organism evidence="2 3">
    <name type="scientific">Cellulomonas persica</name>
    <dbReference type="NCBI Taxonomy" id="76861"/>
    <lineage>
        <taxon>Bacteria</taxon>
        <taxon>Bacillati</taxon>
        <taxon>Actinomycetota</taxon>
        <taxon>Actinomycetes</taxon>
        <taxon>Micrococcales</taxon>
        <taxon>Cellulomonadaceae</taxon>
        <taxon>Cellulomonas</taxon>
    </lineage>
</organism>
<sequence>MSRSSGTPMRAATRWRAAPVAATTLALLGACSVAGPGAGEASQAATTFAASVAHDDGASACALLAPTTVETLEEDSGSSCSTAVVELDLPTATHATQARVFGRQAQVRTDDDVLFLTRSRDGWLVTAAGCEPRPERPYDCTLEGS</sequence>
<dbReference type="PROSITE" id="PS51257">
    <property type="entry name" value="PROKAR_LIPOPROTEIN"/>
    <property type="match status" value="1"/>
</dbReference>
<dbReference type="RefSeq" id="WP_186811375.1">
    <property type="nucleotide sequence ID" value="NZ_BJUA01000002.1"/>
</dbReference>
<evidence type="ECO:0008006" key="4">
    <source>
        <dbReference type="Google" id="ProtNLM"/>
    </source>
</evidence>
<dbReference type="EMBL" id="BJUA01000002">
    <property type="protein sequence ID" value="GEK16760.1"/>
    <property type="molecule type" value="Genomic_DNA"/>
</dbReference>
<accession>A0A510UU96</accession>
<dbReference type="Proteomes" id="UP000321386">
    <property type="component" value="Unassembled WGS sequence"/>
</dbReference>
<comment type="caution">
    <text evidence="2">The sequence shown here is derived from an EMBL/GenBank/DDBJ whole genome shotgun (WGS) entry which is preliminary data.</text>
</comment>
<keyword evidence="1" id="KW-0732">Signal</keyword>
<keyword evidence="3" id="KW-1185">Reference proteome</keyword>
<reference evidence="2 3" key="1">
    <citation type="submission" date="2019-07" db="EMBL/GenBank/DDBJ databases">
        <title>Whole genome shotgun sequence of Cellulomonas persica NBRC 101101.</title>
        <authorList>
            <person name="Hosoyama A."/>
            <person name="Uohara A."/>
            <person name="Ohji S."/>
            <person name="Ichikawa N."/>
        </authorList>
    </citation>
    <scope>NUCLEOTIDE SEQUENCE [LARGE SCALE GENOMIC DNA]</scope>
    <source>
        <strain evidence="2 3">NBRC 101101</strain>
    </source>
</reference>
<evidence type="ECO:0000256" key="1">
    <source>
        <dbReference type="SAM" id="SignalP"/>
    </source>
</evidence>
<proteinExistence type="predicted"/>
<dbReference type="AlphaFoldDB" id="A0A510UU96"/>
<name>A0A510UU96_9CELL</name>
<evidence type="ECO:0000313" key="3">
    <source>
        <dbReference type="Proteomes" id="UP000321386"/>
    </source>
</evidence>
<feature type="chain" id="PRO_5039518049" description="Lipoprotein" evidence="1">
    <location>
        <begin position="35"/>
        <end position="145"/>
    </location>
</feature>
<feature type="signal peptide" evidence="1">
    <location>
        <begin position="1"/>
        <end position="34"/>
    </location>
</feature>
<evidence type="ECO:0000313" key="2">
    <source>
        <dbReference type="EMBL" id="GEK16760.1"/>
    </source>
</evidence>
<protein>
    <recommendedName>
        <fullName evidence="4">Lipoprotein</fullName>
    </recommendedName>
</protein>